<dbReference type="GO" id="GO:0003723">
    <property type="term" value="F:RNA binding"/>
    <property type="evidence" value="ECO:0007669"/>
    <property type="project" value="InterPro"/>
</dbReference>
<dbReference type="SUPFAM" id="SSF55120">
    <property type="entry name" value="Pseudouridine synthase"/>
    <property type="match status" value="1"/>
</dbReference>
<evidence type="ECO:0000313" key="5">
    <source>
        <dbReference type="Proteomes" id="UP000762676"/>
    </source>
</evidence>
<dbReference type="GO" id="GO:0005634">
    <property type="term" value="C:nucleus"/>
    <property type="evidence" value="ECO:0007669"/>
    <property type="project" value="TreeGrafter"/>
</dbReference>
<dbReference type="EMBL" id="BMAT01003548">
    <property type="protein sequence ID" value="GFR57424.1"/>
    <property type="molecule type" value="Genomic_DNA"/>
</dbReference>
<feature type="domain" description="TRUD" evidence="3">
    <location>
        <begin position="41"/>
        <end position="206"/>
    </location>
</feature>
<keyword evidence="2" id="KW-0413">Isomerase</keyword>
<dbReference type="PROSITE" id="PS50984">
    <property type="entry name" value="TRUD"/>
    <property type="match status" value="1"/>
</dbReference>
<organism evidence="4 5">
    <name type="scientific">Elysia marginata</name>
    <dbReference type="NCBI Taxonomy" id="1093978"/>
    <lineage>
        <taxon>Eukaryota</taxon>
        <taxon>Metazoa</taxon>
        <taxon>Spiralia</taxon>
        <taxon>Lophotrochozoa</taxon>
        <taxon>Mollusca</taxon>
        <taxon>Gastropoda</taxon>
        <taxon>Heterobranchia</taxon>
        <taxon>Euthyneura</taxon>
        <taxon>Panpulmonata</taxon>
        <taxon>Sacoglossa</taxon>
        <taxon>Placobranchoidea</taxon>
        <taxon>Plakobranchidae</taxon>
        <taxon>Elysia</taxon>
    </lineage>
</organism>
<evidence type="ECO:0000313" key="4">
    <source>
        <dbReference type="EMBL" id="GFR57424.1"/>
    </source>
</evidence>
<proteinExistence type="inferred from homology"/>
<dbReference type="GO" id="GO:0001522">
    <property type="term" value="P:pseudouridine synthesis"/>
    <property type="evidence" value="ECO:0007669"/>
    <property type="project" value="InterPro"/>
</dbReference>
<gene>
    <name evidence="4" type="ORF">ElyMa_001743200</name>
</gene>
<evidence type="ECO:0000259" key="3">
    <source>
        <dbReference type="PROSITE" id="PS50984"/>
    </source>
</evidence>
<reference evidence="4 5" key="1">
    <citation type="journal article" date="2021" name="Elife">
        <title>Chloroplast acquisition without the gene transfer in kleptoplastic sea slugs, Plakobranchus ocellatus.</title>
        <authorList>
            <person name="Maeda T."/>
            <person name="Takahashi S."/>
            <person name="Yoshida T."/>
            <person name="Shimamura S."/>
            <person name="Takaki Y."/>
            <person name="Nagai Y."/>
            <person name="Toyoda A."/>
            <person name="Suzuki Y."/>
            <person name="Arimoto A."/>
            <person name="Ishii H."/>
            <person name="Satoh N."/>
            <person name="Nishiyama T."/>
            <person name="Hasebe M."/>
            <person name="Maruyama T."/>
            <person name="Minagawa J."/>
            <person name="Obokata J."/>
            <person name="Shigenobu S."/>
        </authorList>
    </citation>
    <scope>NUCLEOTIDE SEQUENCE [LARGE SCALE GENOMIC DNA]</scope>
</reference>
<dbReference type="Pfam" id="PF01142">
    <property type="entry name" value="TruD"/>
    <property type="match status" value="1"/>
</dbReference>
<dbReference type="InterPro" id="IPR011760">
    <property type="entry name" value="PsdUridine_synth_TruD_insert"/>
</dbReference>
<dbReference type="InterPro" id="IPR001656">
    <property type="entry name" value="PsdUridine_synth_TruD"/>
</dbReference>
<dbReference type="Gene3D" id="3.30.2350.20">
    <property type="entry name" value="TruD, catalytic domain"/>
    <property type="match status" value="2"/>
</dbReference>
<accession>A0AAV4E921</accession>
<comment type="caution">
    <text evidence="4">The sequence shown here is derived from an EMBL/GenBank/DDBJ whole genome shotgun (WGS) entry which is preliminary data.</text>
</comment>
<protein>
    <submittedName>
        <fullName evidence="4">Pseudouridylate synthase 7 (Putative)</fullName>
    </submittedName>
</protein>
<evidence type="ECO:0000256" key="1">
    <source>
        <dbReference type="ARBA" id="ARBA00007953"/>
    </source>
</evidence>
<dbReference type="GO" id="GO:0008033">
    <property type="term" value="P:tRNA processing"/>
    <property type="evidence" value="ECO:0007669"/>
    <property type="project" value="UniProtKB-KW"/>
</dbReference>
<sequence length="206" mass="23270">YVEEPLKLGQLSGNRFTVVLRNVEANKEVVDKALTSLKTAGFINYFGMQRFGTTSVPTHKIGSALLHGDWKKAVDLILMPRDEFPNKAKFQKIWQETGNAKKTLQEVPRYLHEWYRETLKSDGLDIDNMKRPQNFSIDFRLTGVDLANSTIRITNIMPVPSCVLEGKFKAVVLELTLPPSCYATMALREVLKQDTSAAHQTSLNIT</sequence>
<evidence type="ECO:0000256" key="2">
    <source>
        <dbReference type="ARBA" id="ARBA00023235"/>
    </source>
</evidence>
<dbReference type="AlphaFoldDB" id="A0AAV4E921"/>
<dbReference type="PANTHER" id="PTHR13326">
    <property type="entry name" value="TRNA PSEUDOURIDINE SYNTHASE D"/>
    <property type="match status" value="1"/>
</dbReference>
<name>A0AAV4E921_9GAST</name>
<keyword evidence="5" id="KW-1185">Reference proteome</keyword>
<dbReference type="InterPro" id="IPR042214">
    <property type="entry name" value="TruD_catalytic"/>
</dbReference>
<dbReference type="Proteomes" id="UP000762676">
    <property type="component" value="Unassembled WGS sequence"/>
</dbReference>
<dbReference type="InterPro" id="IPR020103">
    <property type="entry name" value="PsdUridine_synth_cat_dom_sf"/>
</dbReference>
<dbReference type="PANTHER" id="PTHR13326:SF21">
    <property type="entry name" value="PSEUDOURIDYLATE SYNTHASE PUS7L"/>
    <property type="match status" value="1"/>
</dbReference>
<dbReference type="GO" id="GO:0009982">
    <property type="term" value="F:pseudouridine synthase activity"/>
    <property type="evidence" value="ECO:0007669"/>
    <property type="project" value="InterPro"/>
</dbReference>
<comment type="similarity">
    <text evidence="1">Belongs to the pseudouridine synthase TruD family.</text>
</comment>
<feature type="non-terminal residue" evidence="4">
    <location>
        <position position="1"/>
    </location>
</feature>